<evidence type="ECO:0000313" key="1">
    <source>
        <dbReference type="EMBL" id="QGW29041.1"/>
    </source>
</evidence>
<sequence>MNSQLHRLFFGLLVAQTFISCMPNESSRGGLVLERNKSGVVIAELNYAADSVLHGPAKYYYDNAVLSDSLFYLNGLREGLHYHYDSLGNLESIIQFKKGQQDGTASWFYPDGSLQEKGFWWKGDAYGNYYWYFRNGKMASYCFYNLEGKCGYKIDFDSSGTKVKEKGRFINQINFVSKAWPDPEEGFPVILRTGDSLALEIAIASPPIYATTLQLIVKKDEQAIENRLINIGSTPIELNRQFDSVGIYKFDFILAATEKVKRNKKNEALSIVVIVNEDK</sequence>
<dbReference type="KEGG" id="fls:GLV81_13855"/>
<accession>A0A6I6H3F7</accession>
<dbReference type="EMBL" id="CP046566">
    <property type="protein sequence ID" value="QGW29041.1"/>
    <property type="molecule type" value="Genomic_DNA"/>
</dbReference>
<reference evidence="1 2" key="1">
    <citation type="submission" date="2019-11" db="EMBL/GenBank/DDBJ databases">
        <authorList>
            <person name="Im W.T."/>
        </authorList>
    </citation>
    <scope>NUCLEOTIDE SEQUENCE [LARGE SCALE GENOMIC DNA]</scope>
    <source>
        <strain evidence="1 2">SB-02</strain>
    </source>
</reference>
<dbReference type="AlphaFoldDB" id="A0A6I6H3F7"/>
<gene>
    <name evidence="1" type="ORF">GLV81_13855</name>
</gene>
<dbReference type="Proteomes" id="UP000426027">
    <property type="component" value="Chromosome"/>
</dbReference>
<dbReference type="RefSeq" id="WP_157479394.1">
    <property type="nucleotide sequence ID" value="NZ_CP046566.1"/>
</dbReference>
<evidence type="ECO:0000313" key="2">
    <source>
        <dbReference type="Proteomes" id="UP000426027"/>
    </source>
</evidence>
<dbReference type="Gene3D" id="3.90.930.1">
    <property type="match status" value="1"/>
</dbReference>
<protein>
    <recommendedName>
        <fullName evidence="3">Toxin-antitoxin system YwqK family antitoxin</fullName>
    </recommendedName>
</protein>
<evidence type="ECO:0008006" key="3">
    <source>
        <dbReference type="Google" id="ProtNLM"/>
    </source>
</evidence>
<dbReference type="SUPFAM" id="SSF82185">
    <property type="entry name" value="Histone H3 K4-specific methyltransferase SET7/9 N-terminal domain"/>
    <property type="match status" value="1"/>
</dbReference>
<proteinExistence type="predicted"/>
<dbReference type="Pfam" id="PF07661">
    <property type="entry name" value="MORN_2"/>
    <property type="match status" value="3"/>
</dbReference>
<keyword evidence="2" id="KW-1185">Reference proteome</keyword>
<organism evidence="1 2">
    <name type="scientific">Phnomibacter ginsenosidimutans</name>
    <dbReference type="NCBI Taxonomy" id="2676868"/>
    <lineage>
        <taxon>Bacteria</taxon>
        <taxon>Pseudomonadati</taxon>
        <taxon>Bacteroidota</taxon>
        <taxon>Chitinophagia</taxon>
        <taxon>Chitinophagales</taxon>
        <taxon>Chitinophagaceae</taxon>
        <taxon>Phnomibacter</taxon>
    </lineage>
</organism>
<name>A0A6I6H3F7_9BACT</name>
<dbReference type="PROSITE" id="PS51257">
    <property type="entry name" value="PROKAR_LIPOPROTEIN"/>
    <property type="match status" value="1"/>
</dbReference>
<dbReference type="InterPro" id="IPR011652">
    <property type="entry name" value="MORN_2"/>
</dbReference>